<evidence type="ECO:0000259" key="2">
    <source>
        <dbReference type="PROSITE" id="PS00028"/>
    </source>
</evidence>
<evidence type="ECO:0000313" key="4">
    <source>
        <dbReference type="Proteomes" id="UP001608902"/>
    </source>
</evidence>
<organism evidence="3 4">
    <name type="scientific">Gnathostoma spinigerum</name>
    <dbReference type="NCBI Taxonomy" id="75299"/>
    <lineage>
        <taxon>Eukaryota</taxon>
        <taxon>Metazoa</taxon>
        <taxon>Ecdysozoa</taxon>
        <taxon>Nematoda</taxon>
        <taxon>Chromadorea</taxon>
        <taxon>Rhabditida</taxon>
        <taxon>Spirurina</taxon>
        <taxon>Gnathostomatomorpha</taxon>
        <taxon>Gnathostomatoidea</taxon>
        <taxon>Gnathostomatidae</taxon>
        <taxon>Gnathostoma</taxon>
    </lineage>
</organism>
<dbReference type="Proteomes" id="UP001608902">
    <property type="component" value="Unassembled WGS sequence"/>
</dbReference>
<dbReference type="PANTHER" id="PTHR21020:SF0">
    <property type="entry name" value="ZINC FINGER PROTEIN 800"/>
    <property type="match status" value="1"/>
</dbReference>
<feature type="region of interest" description="Disordered" evidence="1">
    <location>
        <begin position="785"/>
        <end position="814"/>
    </location>
</feature>
<evidence type="ECO:0000313" key="3">
    <source>
        <dbReference type="EMBL" id="MFH4973644.1"/>
    </source>
</evidence>
<dbReference type="PANTHER" id="PTHR21020">
    <property type="entry name" value="ZINC FINGER PROTEIN 800"/>
    <property type="match status" value="1"/>
</dbReference>
<feature type="compositionally biased region" description="Polar residues" evidence="1">
    <location>
        <begin position="735"/>
        <end position="747"/>
    </location>
</feature>
<feature type="compositionally biased region" description="Polar residues" evidence="1">
    <location>
        <begin position="435"/>
        <end position="447"/>
    </location>
</feature>
<sequence>MSSKNSDDVTLLQQTLPTGSDGIEGVIKYLSDGTVEIRNLVQNECDIIFECRFCRNMFRSVINFVSHKRAFCRTLHQSMTDASAIGALNEIEQLLKDENRKSSDHNTKKAKGLLKRTNIAGTLNKRLEHYALSLPDSENVLELHTLPRISRPIPTTTFENGEQVIESMPQSLITKDILPPTRVPLVIPQDYSTRYREMNLRHRKGNTTKNGVCREVGPLEIEVMERLTKHSSVLIDLESLLCLHSDCKEKRPFSSPFTLAYHITVKHNRRVQPDKNIPCLLCDSVYQSYDSLVLHLKEDHSTIREEHYRSRNAVSEDKSESKRNTRRSRGSAPKLTVIYPSGRSRSLSPLSDDFLETDESGVDDVDSDQEKRPELKSHHTDFPMELDENNFEMSDDDTKPVLTAILPEEERKMDELHSSDDMLKESGESRDSLSDQDSNPPKLQSQMCENEWSVLNRVEYLVSVTANDKESAERVQLAVYDSTDSLLCDDKSTSFGGDENERTRSDRIEKVFGRQSRSSSRKSSSKSPNRKESMPALQPMVSPSVEKKIVAAKLEVMKAEKVPSSLRKKIVLRRKKQTPSPRHIDRVKENRRNNEKPGTKRTKSCLDSTTDRKRKKRAPSAASKNIVDSDEEKDLELSDHSGEELPKTRPSRQRRTPNWIKEDNYVTEFGFSKRVKPNQSTSFMPLSSQSDTASEACSEGNKGKDNKKCADSSEAHHGRELSSDATVEMPKETTPESICSSLRSCRATSLDKNDMKSSPHVNHSDIKHSQVDSSFRALELRASETSKAATAVAPKELTTSRKAVHPKRADSEGPVLPFARVQPNISSARSKCSKKSEKAEQYTPRARKLMEIKVNREEAHSGSDMEECPPSTSASPSQSRRKQNLSTLKDPDDYTIVRLPNGRAPPRPVDLSEIPVYLTEVQRDMFFSFIQPASPPAGDGEHKCMQCGQIVANMMDGRRHAVGHLRIMRLRCSLCDCGSFFCSDMRKHLQERHCEMLHLAPEGYVRPGDIVPCMTQRQADELTKLVDPQKPGRVMYTSGKIVSSMNLKPYYPDPTIEARVLGSSRPAILGDFVPPSPDGIIRQKNEVTAEVLAPL</sequence>
<feature type="compositionally biased region" description="Acidic residues" evidence="1">
    <location>
        <begin position="353"/>
        <end position="367"/>
    </location>
</feature>
<feature type="compositionally biased region" description="Basic and acidic residues" evidence="1">
    <location>
        <begin position="701"/>
        <end position="722"/>
    </location>
</feature>
<feature type="compositionally biased region" description="Basic and acidic residues" evidence="1">
    <location>
        <begin position="848"/>
        <end position="863"/>
    </location>
</feature>
<feature type="compositionally biased region" description="Basic and acidic residues" evidence="1">
    <location>
        <begin position="499"/>
        <end position="512"/>
    </location>
</feature>
<feature type="compositionally biased region" description="Basic and acidic residues" evidence="1">
    <location>
        <begin position="749"/>
        <end position="770"/>
    </location>
</feature>
<feature type="compositionally biased region" description="Low complexity" evidence="1">
    <location>
        <begin position="340"/>
        <end position="352"/>
    </location>
</feature>
<keyword evidence="4" id="KW-1185">Reference proteome</keyword>
<gene>
    <name evidence="3" type="ORF">AB6A40_000353</name>
</gene>
<reference evidence="3 4" key="1">
    <citation type="submission" date="2024-08" db="EMBL/GenBank/DDBJ databases">
        <title>Gnathostoma spinigerum genome.</title>
        <authorList>
            <person name="Gonzalez-Bertolin B."/>
            <person name="Monzon S."/>
            <person name="Zaballos A."/>
            <person name="Jimenez P."/>
            <person name="Dekumyoy P."/>
            <person name="Varona S."/>
            <person name="Cuesta I."/>
            <person name="Sumanam S."/>
            <person name="Adisakwattana P."/>
            <person name="Gasser R.B."/>
            <person name="Hernandez-Gonzalez A."/>
            <person name="Young N.D."/>
            <person name="Perteguer M.J."/>
        </authorList>
    </citation>
    <scope>NUCLEOTIDE SEQUENCE [LARGE SCALE GENOMIC DNA]</scope>
    <source>
        <strain evidence="3">AL3</strain>
        <tissue evidence="3">Liver</tissue>
    </source>
</reference>
<dbReference type="InterPro" id="IPR013087">
    <property type="entry name" value="Znf_C2H2_type"/>
</dbReference>
<dbReference type="AlphaFoldDB" id="A0ABD6E695"/>
<comment type="caution">
    <text evidence="3">The sequence shown here is derived from an EMBL/GenBank/DDBJ whole genome shotgun (WGS) entry which is preliminary data.</text>
</comment>
<feature type="compositionally biased region" description="Basic and acidic residues" evidence="1">
    <location>
        <begin position="582"/>
        <end position="598"/>
    </location>
</feature>
<feature type="region of interest" description="Disordered" evidence="1">
    <location>
        <begin position="488"/>
        <end position="770"/>
    </location>
</feature>
<accession>A0ABD6E695</accession>
<feature type="compositionally biased region" description="Basic residues" evidence="1">
    <location>
        <begin position="566"/>
        <end position="577"/>
    </location>
</feature>
<feature type="compositionally biased region" description="Basic and acidic residues" evidence="1">
    <location>
        <begin position="545"/>
        <end position="561"/>
    </location>
</feature>
<feature type="compositionally biased region" description="Basic and acidic residues" evidence="1">
    <location>
        <begin position="368"/>
        <end position="382"/>
    </location>
</feature>
<feature type="compositionally biased region" description="Basic and acidic residues" evidence="1">
    <location>
        <begin position="635"/>
        <end position="647"/>
    </location>
</feature>
<dbReference type="PROSITE" id="PS00028">
    <property type="entry name" value="ZINC_FINGER_C2H2_1"/>
    <property type="match status" value="1"/>
</dbReference>
<dbReference type="EMBL" id="JBGFUD010000095">
    <property type="protein sequence ID" value="MFH4973644.1"/>
    <property type="molecule type" value="Genomic_DNA"/>
</dbReference>
<name>A0ABD6E695_9BILA</name>
<feature type="region of interest" description="Disordered" evidence="1">
    <location>
        <begin position="826"/>
        <end position="905"/>
    </location>
</feature>
<feature type="domain" description="C2H2-type" evidence="2">
    <location>
        <begin position="279"/>
        <end position="300"/>
    </location>
</feature>
<dbReference type="SMART" id="SM00355">
    <property type="entry name" value="ZnF_C2H2"/>
    <property type="match status" value="5"/>
</dbReference>
<proteinExistence type="predicted"/>
<feature type="compositionally biased region" description="Basic and acidic residues" evidence="1">
    <location>
        <begin position="408"/>
        <end position="433"/>
    </location>
</feature>
<feature type="compositionally biased region" description="Acidic residues" evidence="1">
    <location>
        <begin position="384"/>
        <end position="395"/>
    </location>
</feature>
<evidence type="ECO:0000256" key="1">
    <source>
        <dbReference type="SAM" id="MobiDB-lite"/>
    </source>
</evidence>
<protein>
    <recommendedName>
        <fullName evidence="2">C2H2-type domain-containing protein</fullName>
    </recommendedName>
</protein>
<feature type="compositionally biased region" description="Polar residues" evidence="1">
    <location>
        <begin position="677"/>
        <end position="695"/>
    </location>
</feature>
<dbReference type="InterPro" id="IPR039149">
    <property type="entry name" value="ZNF800"/>
</dbReference>
<feature type="region of interest" description="Disordered" evidence="1">
    <location>
        <begin position="307"/>
        <end position="447"/>
    </location>
</feature>
<feature type="compositionally biased region" description="Basic and acidic residues" evidence="1">
    <location>
        <begin position="307"/>
        <end position="323"/>
    </location>
</feature>